<dbReference type="SUPFAM" id="SSF46785">
    <property type="entry name" value="Winged helix' DNA-binding domain"/>
    <property type="match status" value="1"/>
</dbReference>
<dbReference type="Proteomes" id="UP001172778">
    <property type="component" value="Unassembled WGS sequence"/>
</dbReference>
<reference evidence="2" key="1">
    <citation type="submission" date="2023-03" db="EMBL/GenBank/DDBJ databases">
        <title>Chitinimonas shenzhenensis gen. nov., sp. nov., a novel member of family Burkholderiaceae isolated from activated sludge collected in Shen Zhen, China.</title>
        <authorList>
            <person name="Wang X."/>
        </authorList>
    </citation>
    <scope>NUCLEOTIDE SEQUENCE</scope>
    <source>
        <strain evidence="2">DQS-5</strain>
    </source>
</reference>
<dbReference type="PANTHER" id="PTHR33221">
    <property type="entry name" value="WINGED HELIX-TURN-HELIX TRANSCRIPTIONAL REGULATOR, RRF2 FAMILY"/>
    <property type="match status" value="1"/>
</dbReference>
<dbReference type="PANTHER" id="PTHR33221:SF4">
    <property type="entry name" value="HTH-TYPE TRANSCRIPTIONAL REPRESSOR NSRR"/>
    <property type="match status" value="1"/>
</dbReference>
<evidence type="ECO:0000313" key="2">
    <source>
        <dbReference type="EMBL" id="MDK2126533.1"/>
    </source>
</evidence>
<comment type="caution">
    <text evidence="2">The sequence shown here is derived from an EMBL/GenBank/DDBJ whole genome shotgun (WGS) entry which is preliminary data.</text>
</comment>
<dbReference type="InterPro" id="IPR036390">
    <property type="entry name" value="WH_DNA-bd_sf"/>
</dbReference>
<gene>
    <name evidence="2" type="ORF">PZA18_21045</name>
</gene>
<organism evidence="2 3">
    <name type="scientific">Parachitinimonas caeni</name>
    <dbReference type="NCBI Taxonomy" id="3031301"/>
    <lineage>
        <taxon>Bacteria</taxon>
        <taxon>Pseudomonadati</taxon>
        <taxon>Pseudomonadota</taxon>
        <taxon>Betaproteobacteria</taxon>
        <taxon>Neisseriales</taxon>
        <taxon>Chitinibacteraceae</taxon>
        <taxon>Parachitinimonas</taxon>
    </lineage>
</organism>
<accession>A0ABT7E594</accession>
<dbReference type="Pfam" id="PF02082">
    <property type="entry name" value="Rrf2"/>
    <property type="match status" value="1"/>
</dbReference>
<evidence type="ECO:0000256" key="1">
    <source>
        <dbReference type="ARBA" id="ARBA00023125"/>
    </source>
</evidence>
<keyword evidence="1" id="KW-0238">DNA-binding</keyword>
<dbReference type="Gene3D" id="1.10.10.10">
    <property type="entry name" value="Winged helix-like DNA-binding domain superfamily/Winged helix DNA-binding domain"/>
    <property type="match status" value="1"/>
</dbReference>
<evidence type="ECO:0000313" key="3">
    <source>
        <dbReference type="Proteomes" id="UP001172778"/>
    </source>
</evidence>
<keyword evidence="3" id="KW-1185">Reference proteome</keyword>
<dbReference type="NCBIfam" id="TIGR00738">
    <property type="entry name" value="rrf2_super"/>
    <property type="match status" value="1"/>
</dbReference>
<proteinExistence type="predicted"/>
<name>A0ABT7E594_9NEIS</name>
<sequence>MQLTRFSDLGLRVLMYLTQQQANRPQAVTIAEVATQFAVPHNHLVKVVNRLRKLGWIEAIRGRKGGLHLAVEANALRLGAVLRELEGHAELINCAEPPCTLRGRCLLKGALNAGMQAFYDKLDQYSLADVCSTTTADAISEMHQQYLVRLVSISS</sequence>
<dbReference type="EMBL" id="JARRAF010000040">
    <property type="protein sequence ID" value="MDK2126533.1"/>
    <property type="molecule type" value="Genomic_DNA"/>
</dbReference>
<dbReference type="InterPro" id="IPR036388">
    <property type="entry name" value="WH-like_DNA-bd_sf"/>
</dbReference>
<dbReference type="PROSITE" id="PS51197">
    <property type="entry name" value="HTH_RRF2_2"/>
    <property type="match status" value="1"/>
</dbReference>
<dbReference type="InterPro" id="IPR000944">
    <property type="entry name" value="Tscrpt_reg_Rrf2"/>
</dbReference>
<protein>
    <submittedName>
        <fullName evidence="2">Rrf2 family transcriptional regulator</fullName>
    </submittedName>
</protein>